<dbReference type="EMBL" id="FOMJ01000005">
    <property type="protein sequence ID" value="SFD46579.1"/>
    <property type="molecule type" value="Genomic_DNA"/>
</dbReference>
<dbReference type="InterPro" id="IPR003746">
    <property type="entry name" value="DUF167"/>
</dbReference>
<reference evidence="3 4" key="1">
    <citation type="submission" date="2016-10" db="EMBL/GenBank/DDBJ databases">
        <authorList>
            <person name="de Groot N.N."/>
        </authorList>
    </citation>
    <scope>NUCLEOTIDE SEQUENCE [LARGE SCALE GENOMIC DNA]</scope>
    <source>
        <strain evidence="3 4">HL3</strain>
    </source>
</reference>
<dbReference type="PANTHER" id="PTHR13420">
    <property type="entry name" value="UPF0235 PROTEIN C15ORF40"/>
    <property type="match status" value="1"/>
</dbReference>
<evidence type="ECO:0000256" key="1">
    <source>
        <dbReference type="ARBA" id="ARBA00010364"/>
    </source>
</evidence>
<evidence type="ECO:0000313" key="3">
    <source>
        <dbReference type="EMBL" id="SFD46579.1"/>
    </source>
</evidence>
<accession>A0A1I1SJB2</accession>
<dbReference type="HAMAP" id="MF_00634">
    <property type="entry name" value="UPF0235"/>
    <property type="match status" value="1"/>
</dbReference>
<dbReference type="SMART" id="SM01152">
    <property type="entry name" value="DUF167"/>
    <property type="match status" value="1"/>
</dbReference>
<evidence type="ECO:0000313" key="4">
    <source>
        <dbReference type="Proteomes" id="UP000198611"/>
    </source>
</evidence>
<proteinExistence type="inferred from homology"/>
<protein>
    <recommendedName>
        <fullName evidence="2">UPF0235 protein SAMN05660831_01712</fullName>
    </recommendedName>
</protein>
<dbReference type="GO" id="GO:0005737">
    <property type="term" value="C:cytoplasm"/>
    <property type="evidence" value="ECO:0007669"/>
    <property type="project" value="TreeGrafter"/>
</dbReference>
<dbReference type="PANTHER" id="PTHR13420:SF7">
    <property type="entry name" value="UPF0235 PROTEIN C15ORF40"/>
    <property type="match status" value="1"/>
</dbReference>
<comment type="similarity">
    <text evidence="1 2">Belongs to the UPF0235 family.</text>
</comment>
<dbReference type="Proteomes" id="UP000198611">
    <property type="component" value="Unassembled WGS sequence"/>
</dbReference>
<dbReference type="OrthoDB" id="9800587at2"/>
<dbReference type="Pfam" id="PF02594">
    <property type="entry name" value="DUF167"/>
    <property type="match status" value="1"/>
</dbReference>
<dbReference type="Gene3D" id="3.30.1200.10">
    <property type="entry name" value="YggU-like"/>
    <property type="match status" value="1"/>
</dbReference>
<dbReference type="InterPro" id="IPR036591">
    <property type="entry name" value="YggU-like_sf"/>
</dbReference>
<organism evidence="3 4">
    <name type="scientific">Thiohalospira halophila DSM 15071</name>
    <dbReference type="NCBI Taxonomy" id="1123397"/>
    <lineage>
        <taxon>Bacteria</taxon>
        <taxon>Pseudomonadati</taxon>
        <taxon>Pseudomonadota</taxon>
        <taxon>Gammaproteobacteria</taxon>
        <taxon>Thiohalospirales</taxon>
        <taxon>Thiohalospiraceae</taxon>
        <taxon>Thiohalospira</taxon>
    </lineage>
</organism>
<evidence type="ECO:0000256" key="2">
    <source>
        <dbReference type="HAMAP-Rule" id="MF_00634"/>
    </source>
</evidence>
<keyword evidence="4" id="KW-1185">Reference proteome</keyword>
<dbReference type="RefSeq" id="WP_093428352.1">
    <property type="nucleotide sequence ID" value="NZ_FOMJ01000005.1"/>
</dbReference>
<name>A0A1I1SJB2_9GAMM</name>
<sequence length="101" mass="10914">MAAVERDGDDLVLTLRVQPRAKNDAIVGPHGDAIRVRITAPPVEGKANDHLGRFLAKRFGVHRRDVTLISGESGRDKRVRIAGARPDAELAELLGLSSDRG</sequence>
<gene>
    <name evidence="3" type="ORF">SAMN05660831_01712</name>
</gene>
<dbReference type="STRING" id="1123397.SAMN05660831_01712"/>
<dbReference type="SUPFAM" id="SSF69786">
    <property type="entry name" value="YggU-like"/>
    <property type="match status" value="1"/>
</dbReference>
<dbReference type="NCBIfam" id="TIGR00251">
    <property type="entry name" value="DUF167 family protein"/>
    <property type="match status" value="1"/>
</dbReference>
<dbReference type="AlphaFoldDB" id="A0A1I1SJB2"/>